<proteinExistence type="predicted"/>
<gene>
    <name evidence="1" type="ORF">WMY93_020086</name>
</gene>
<name>A0AAW0NH69_9GOBI</name>
<reference evidence="2" key="1">
    <citation type="submission" date="2024-04" db="EMBL/GenBank/DDBJ databases">
        <title>Salinicola lusitanus LLJ914,a marine bacterium isolated from the Okinawa Trough.</title>
        <authorList>
            <person name="Li J."/>
        </authorList>
    </citation>
    <scope>NUCLEOTIDE SEQUENCE [LARGE SCALE GENOMIC DNA]</scope>
</reference>
<evidence type="ECO:0000313" key="2">
    <source>
        <dbReference type="Proteomes" id="UP001460270"/>
    </source>
</evidence>
<protein>
    <submittedName>
        <fullName evidence="1">Uncharacterized protein</fullName>
    </submittedName>
</protein>
<dbReference type="EMBL" id="JBBPFD010000014">
    <property type="protein sequence ID" value="KAK7899233.1"/>
    <property type="molecule type" value="Genomic_DNA"/>
</dbReference>
<comment type="caution">
    <text evidence="1">The sequence shown here is derived from an EMBL/GenBank/DDBJ whole genome shotgun (WGS) entry which is preliminary data.</text>
</comment>
<accession>A0AAW0NH69</accession>
<organism evidence="1 2">
    <name type="scientific">Mugilogobius chulae</name>
    <name type="common">yellowstripe goby</name>
    <dbReference type="NCBI Taxonomy" id="88201"/>
    <lineage>
        <taxon>Eukaryota</taxon>
        <taxon>Metazoa</taxon>
        <taxon>Chordata</taxon>
        <taxon>Craniata</taxon>
        <taxon>Vertebrata</taxon>
        <taxon>Euteleostomi</taxon>
        <taxon>Actinopterygii</taxon>
        <taxon>Neopterygii</taxon>
        <taxon>Teleostei</taxon>
        <taxon>Neoteleostei</taxon>
        <taxon>Acanthomorphata</taxon>
        <taxon>Gobiaria</taxon>
        <taxon>Gobiiformes</taxon>
        <taxon>Gobioidei</taxon>
        <taxon>Gobiidae</taxon>
        <taxon>Gobionellinae</taxon>
        <taxon>Mugilogobius</taxon>
    </lineage>
</organism>
<dbReference type="Proteomes" id="UP001460270">
    <property type="component" value="Unassembled WGS sequence"/>
</dbReference>
<sequence length="89" mass="9405">MGVGSCVSQGNMLSSICQVGLEPLESKSGESYLVLKAVQPDMMVDGVKSSCEVSRMRSDGKPCSAAIQICAATAFSMILERKGKLEMGR</sequence>
<dbReference type="AlphaFoldDB" id="A0AAW0NH69"/>
<keyword evidence="2" id="KW-1185">Reference proteome</keyword>
<evidence type="ECO:0000313" key="1">
    <source>
        <dbReference type="EMBL" id="KAK7899233.1"/>
    </source>
</evidence>